<dbReference type="Gene3D" id="3.30.70.270">
    <property type="match status" value="1"/>
</dbReference>
<dbReference type="Proteomes" id="UP001234989">
    <property type="component" value="Chromosome 8"/>
</dbReference>
<proteinExistence type="predicted"/>
<dbReference type="InterPro" id="IPR043128">
    <property type="entry name" value="Rev_trsase/Diguanyl_cyclase"/>
</dbReference>
<dbReference type="Pfam" id="PF00078">
    <property type="entry name" value="RVT_1"/>
    <property type="match status" value="1"/>
</dbReference>
<dbReference type="InterPro" id="IPR043502">
    <property type="entry name" value="DNA/RNA_pol_sf"/>
</dbReference>
<dbReference type="PANTHER" id="PTHR24559:SF444">
    <property type="entry name" value="REVERSE TRANSCRIPTASE DOMAIN-CONTAINING PROTEIN"/>
    <property type="match status" value="1"/>
</dbReference>
<dbReference type="AlphaFoldDB" id="A0AAF0U8F6"/>
<reference evidence="2" key="1">
    <citation type="submission" date="2023-08" db="EMBL/GenBank/DDBJ databases">
        <title>A de novo genome assembly of Solanum verrucosum Schlechtendal, a Mexican diploid species geographically isolated from the other diploid A-genome species in potato relatives.</title>
        <authorList>
            <person name="Hosaka K."/>
        </authorList>
    </citation>
    <scope>NUCLEOTIDE SEQUENCE</scope>
    <source>
        <tissue evidence="2">Young leaves</tissue>
    </source>
</reference>
<sequence length="257" mass="29556">MFVIVFIDDILIYSRSENEHVDHLRIVLQVLKDQQLFAKFSKCEFWLSILGLAGYYRRFVDEYSSITSPFMALALSFYGRKLLKQTVLKKFVEAFSQGGDGMLRYQGLPHTRRQHDSIWVIVDQLTKSAHFIPIKVSYYTEEYAKLFSTSGFRKGGVMVRNGSESSFVMDVKSKKSLDPILVELKEAVLKKSIEAFSQGGDGVLRYQDRQVKRLKNKEVSSVKVLWSNNLVEGATWEDEAEMKSRYPHLFPSSPIQA</sequence>
<evidence type="ECO:0000259" key="1">
    <source>
        <dbReference type="Pfam" id="PF00078"/>
    </source>
</evidence>
<dbReference type="InterPro" id="IPR053134">
    <property type="entry name" value="RNA-dir_DNA_polymerase"/>
</dbReference>
<protein>
    <recommendedName>
        <fullName evidence="1">Reverse transcriptase domain-containing protein</fullName>
    </recommendedName>
</protein>
<accession>A0AAF0U8F6</accession>
<organism evidence="2 3">
    <name type="scientific">Solanum verrucosum</name>
    <dbReference type="NCBI Taxonomy" id="315347"/>
    <lineage>
        <taxon>Eukaryota</taxon>
        <taxon>Viridiplantae</taxon>
        <taxon>Streptophyta</taxon>
        <taxon>Embryophyta</taxon>
        <taxon>Tracheophyta</taxon>
        <taxon>Spermatophyta</taxon>
        <taxon>Magnoliopsida</taxon>
        <taxon>eudicotyledons</taxon>
        <taxon>Gunneridae</taxon>
        <taxon>Pentapetalae</taxon>
        <taxon>asterids</taxon>
        <taxon>lamiids</taxon>
        <taxon>Solanales</taxon>
        <taxon>Solanaceae</taxon>
        <taxon>Solanoideae</taxon>
        <taxon>Solaneae</taxon>
        <taxon>Solanum</taxon>
    </lineage>
</organism>
<feature type="domain" description="Reverse transcriptase" evidence="1">
    <location>
        <begin position="2"/>
        <end position="47"/>
    </location>
</feature>
<gene>
    <name evidence="2" type="ORF">MTR67_034464</name>
</gene>
<keyword evidence="3" id="KW-1185">Reference proteome</keyword>
<dbReference type="InterPro" id="IPR000477">
    <property type="entry name" value="RT_dom"/>
</dbReference>
<dbReference type="SUPFAM" id="SSF56672">
    <property type="entry name" value="DNA/RNA polymerases"/>
    <property type="match status" value="1"/>
</dbReference>
<name>A0AAF0U8F6_SOLVR</name>
<evidence type="ECO:0000313" key="3">
    <source>
        <dbReference type="Proteomes" id="UP001234989"/>
    </source>
</evidence>
<dbReference type="EMBL" id="CP133619">
    <property type="protein sequence ID" value="WMV41079.1"/>
    <property type="molecule type" value="Genomic_DNA"/>
</dbReference>
<dbReference type="PANTHER" id="PTHR24559">
    <property type="entry name" value="TRANSPOSON TY3-I GAG-POL POLYPROTEIN"/>
    <property type="match status" value="1"/>
</dbReference>
<evidence type="ECO:0000313" key="2">
    <source>
        <dbReference type="EMBL" id="WMV41079.1"/>
    </source>
</evidence>